<dbReference type="GeneID" id="90533300"/>
<feature type="transmembrane region" description="Helical" evidence="1">
    <location>
        <begin position="128"/>
        <end position="148"/>
    </location>
</feature>
<dbReference type="Proteomes" id="UP001524473">
    <property type="component" value="Unassembled WGS sequence"/>
</dbReference>
<sequence>MNRCRHKSYSEQVKLRVRILWIIFAGMLAYMVIVGMIGLGDSRKMTRLATAVSRIIFFGGMGVVIAKIVRSNKMLANQRLLWEEEKSKKEERDRFLHDKSGGLVVDVLILAMLFVTCTAALWNMPAFYVSLGLLLFTALLKAVSYAVYNRKY</sequence>
<dbReference type="RefSeq" id="WP_066866278.1">
    <property type="nucleotide sequence ID" value="NZ_CABKVV010000014.1"/>
</dbReference>
<dbReference type="EMBL" id="JANFZH010000020">
    <property type="protein sequence ID" value="MCQ4840195.1"/>
    <property type="molecule type" value="Genomic_DNA"/>
</dbReference>
<protein>
    <recommendedName>
        <fullName evidence="4">DUF2178 domain-containing protein</fullName>
    </recommendedName>
</protein>
<reference evidence="2 3" key="1">
    <citation type="submission" date="2022-06" db="EMBL/GenBank/DDBJ databases">
        <title>Isolation of gut microbiota from human fecal samples.</title>
        <authorList>
            <person name="Pamer E.G."/>
            <person name="Barat B."/>
            <person name="Waligurski E."/>
            <person name="Medina S."/>
            <person name="Paddock L."/>
            <person name="Mostad J."/>
        </authorList>
    </citation>
    <scope>NUCLEOTIDE SEQUENCE [LARGE SCALE GENOMIC DNA]</scope>
    <source>
        <strain evidence="2 3">DFI.9.73</strain>
    </source>
</reference>
<feature type="transmembrane region" description="Helical" evidence="1">
    <location>
        <begin position="102"/>
        <end position="122"/>
    </location>
</feature>
<feature type="transmembrane region" description="Helical" evidence="1">
    <location>
        <begin position="20"/>
        <end position="39"/>
    </location>
</feature>
<keyword evidence="1" id="KW-0472">Membrane</keyword>
<organism evidence="2 3">
    <name type="scientific">Neglectibacter timonensis</name>
    <dbReference type="NCBI Taxonomy" id="1776382"/>
    <lineage>
        <taxon>Bacteria</taxon>
        <taxon>Bacillati</taxon>
        <taxon>Bacillota</taxon>
        <taxon>Clostridia</taxon>
        <taxon>Eubacteriales</taxon>
        <taxon>Oscillospiraceae</taxon>
        <taxon>Neglectibacter</taxon>
    </lineage>
</organism>
<feature type="transmembrane region" description="Helical" evidence="1">
    <location>
        <begin position="51"/>
        <end position="69"/>
    </location>
</feature>
<keyword evidence="1" id="KW-1133">Transmembrane helix</keyword>
<gene>
    <name evidence="2" type="ORF">NE695_09745</name>
</gene>
<evidence type="ECO:0008006" key="4">
    <source>
        <dbReference type="Google" id="ProtNLM"/>
    </source>
</evidence>
<name>A0ABT1S0Y1_9FIRM</name>
<comment type="caution">
    <text evidence="2">The sequence shown here is derived from an EMBL/GenBank/DDBJ whole genome shotgun (WGS) entry which is preliminary data.</text>
</comment>
<evidence type="ECO:0000313" key="2">
    <source>
        <dbReference type="EMBL" id="MCQ4840195.1"/>
    </source>
</evidence>
<evidence type="ECO:0000313" key="3">
    <source>
        <dbReference type="Proteomes" id="UP001524473"/>
    </source>
</evidence>
<evidence type="ECO:0000256" key="1">
    <source>
        <dbReference type="SAM" id="Phobius"/>
    </source>
</evidence>
<keyword evidence="3" id="KW-1185">Reference proteome</keyword>
<accession>A0ABT1S0Y1</accession>
<proteinExistence type="predicted"/>
<keyword evidence="1" id="KW-0812">Transmembrane</keyword>